<keyword evidence="1 3" id="KW-0863">Zinc-finger</keyword>
<dbReference type="PROSITE" id="PS50089">
    <property type="entry name" value="ZF_RING_2"/>
    <property type="match status" value="1"/>
</dbReference>
<comment type="caution">
    <text evidence="5">The sequence shown here is derived from an EMBL/GenBank/DDBJ whole genome shotgun (WGS) entry which is preliminary data.</text>
</comment>
<evidence type="ECO:0000256" key="1">
    <source>
        <dbReference type="ARBA" id="ARBA00022771"/>
    </source>
</evidence>
<feature type="non-terminal residue" evidence="5">
    <location>
        <position position="1"/>
    </location>
</feature>
<proteinExistence type="predicted"/>
<dbReference type="InterPro" id="IPR013083">
    <property type="entry name" value="Znf_RING/FYVE/PHD"/>
</dbReference>
<dbReference type="InterPro" id="IPR001841">
    <property type="entry name" value="Znf_RING"/>
</dbReference>
<dbReference type="AlphaFoldDB" id="A0AA88YLI4"/>
<organism evidence="5 6">
    <name type="scientific">Pinctada imbricata</name>
    <name type="common">Atlantic pearl-oyster</name>
    <name type="synonym">Pinctada martensii</name>
    <dbReference type="NCBI Taxonomy" id="66713"/>
    <lineage>
        <taxon>Eukaryota</taxon>
        <taxon>Metazoa</taxon>
        <taxon>Spiralia</taxon>
        <taxon>Lophotrochozoa</taxon>
        <taxon>Mollusca</taxon>
        <taxon>Bivalvia</taxon>
        <taxon>Autobranchia</taxon>
        <taxon>Pteriomorphia</taxon>
        <taxon>Pterioida</taxon>
        <taxon>Pterioidea</taxon>
        <taxon>Pteriidae</taxon>
        <taxon>Pinctada</taxon>
    </lineage>
</organism>
<protein>
    <recommendedName>
        <fullName evidence="4">RING-type domain-containing protein</fullName>
    </recommendedName>
</protein>
<evidence type="ECO:0000313" key="5">
    <source>
        <dbReference type="EMBL" id="KAK3108148.1"/>
    </source>
</evidence>
<dbReference type="GO" id="GO:0008270">
    <property type="term" value="F:zinc ion binding"/>
    <property type="evidence" value="ECO:0007669"/>
    <property type="project" value="UniProtKB-KW"/>
</dbReference>
<evidence type="ECO:0000259" key="4">
    <source>
        <dbReference type="PROSITE" id="PS50089"/>
    </source>
</evidence>
<dbReference type="EMBL" id="VSWD01000001">
    <property type="protein sequence ID" value="KAK3108148.1"/>
    <property type="molecule type" value="Genomic_DNA"/>
</dbReference>
<reference evidence="5" key="1">
    <citation type="submission" date="2019-08" db="EMBL/GenBank/DDBJ databases">
        <title>The improved chromosome-level genome for the pearl oyster Pinctada fucata martensii using PacBio sequencing and Hi-C.</title>
        <authorList>
            <person name="Zheng Z."/>
        </authorList>
    </citation>
    <scope>NUCLEOTIDE SEQUENCE</scope>
    <source>
        <strain evidence="5">ZZ-2019</strain>
        <tissue evidence="5">Adductor muscle</tissue>
    </source>
</reference>
<dbReference type="SUPFAM" id="SSF57850">
    <property type="entry name" value="RING/U-box"/>
    <property type="match status" value="1"/>
</dbReference>
<dbReference type="Pfam" id="PF13920">
    <property type="entry name" value="zf-C3HC4_3"/>
    <property type="match status" value="1"/>
</dbReference>
<name>A0AA88YLI4_PINIB</name>
<evidence type="ECO:0000256" key="3">
    <source>
        <dbReference type="PROSITE-ProRule" id="PRU00175"/>
    </source>
</evidence>
<gene>
    <name evidence="5" type="ORF">FSP39_002019</name>
</gene>
<keyword evidence="1 3" id="KW-0479">Metal-binding</keyword>
<dbReference type="Gene3D" id="3.30.40.10">
    <property type="entry name" value="Zinc/RING finger domain, C3HC4 (zinc finger)"/>
    <property type="match status" value="1"/>
</dbReference>
<evidence type="ECO:0000313" key="6">
    <source>
        <dbReference type="Proteomes" id="UP001186944"/>
    </source>
</evidence>
<feature type="domain" description="RING-type" evidence="4">
    <location>
        <begin position="1"/>
        <end position="47"/>
    </location>
</feature>
<sequence length="87" mass="10035">CVICMSAKATMQTFPCSHKVVCRKCFIKTIQMAVSQRCLPLRCVVCRSRILKLRQLPLPASKIRPENNKSKRKFFSRVRLHKSSGKK</sequence>
<keyword evidence="2" id="KW-0862">Zinc</keyword>
<dbReference type="Proteomes" id="UP001186944">
    <property type="component" value="Unassembled WGS sequence"/>
</dbReference>
<evidence type="ECO:0000256" key="2">
    <source>
        <dbReference type="ARBA" id="ARBA00022833"/>
    </source>
</evidence>
<keyword evidence="6" id="KW-1185">Reference proteome</keyword>
<accession>A0AA88YLI4</accession>